<dbReference type="STRING" id="4537.A0A0E0MHL6"/>
<organism evidence="2">
    <name type="scientific">Oryza punctata</name>
    <name type="common">Red rice</name>
    <dbReference type="NCBI Taxonomy" id="4537"/>
    <lineage>
        <taxon>Eukaryota</taxon>
        <taxon>Viridiplantae</taxon>
        <taxon>Streptophyta</taxon>
        <taxon>Embryophyta</taxon>
        <taxon>Tracheophyta</taxon>
        <taxon>Spermatophyta</taxon>
        <taxon>Magnoliopsida</taxon>
        <taxon>Liliopsida</taxon>
        <taxon>Poales</taxon>
        <taxon>Poaceae</taxon>
        <taxon>BOP clade</taxon>
        <taxon>Oryzoideae</taxon>
        <taxon>Oryzeae</taxon>
        <taxon>Oryzinae</taxon>
        <taxon>Oryza</taxon>
    </lineage>
</organism>
<sequence>MDLKSGVSARAQTGCRGGAARRRRPVSPRSVLDGDSITTTTTAADSSCSAGTAATVTASSSSSSYDDDDEPCTPPAPQERQPWKGVAEAWRLRTMRRLPSLAPTMSSTLRRFSIRSGAWPQWQNAAAATSPADGNPACALRPPIRTFSLSELKKATRNFSKGRRRRSPRRRHRLH</sequence>
<protein>
    <submittedName>
        <fullName evidence="2">Uncharacterized protein</fullName>
    </submittedName>
</protein>
<evidence type="ECO:0000313" key="3">
    <source>
        <dbReference type="Proteomes" id="UP000026962"/>
    </source>
</evidence>
<evidence type="ECO:0000256" key="1">
    <source>
        <dbReference type="SAM" id="MobiDB-lite"/>
    </source>
</evidence>
<accession>A0A0E0MHL6</accession>
<dbReference type="HOGENOM" id="CLU_1534967_0_0_1"/>
<dbReference type="Gramene" id="OPUNC11G17600.1">
    <property type="protein sequence ID" value="OPUNC11G17600.1"/>
    <property type="gene ID" value="OPUNC11G17600"/>
</dbReference>
<feature type="region of interest" description="Disordered" evidence="1">
    <location>
        <begin position="151"/>
        <end position="175"/>
    </location>
</feature>
<name>A0A0E0MHL6_ORYPU</name>
<feature type="compositionally biased region" description="Basic residues" evidence="1">
    <location>
        <begin position="160"/>
        <end position="175"/>
    </location>
</feature>
<proteinExistence type="predicted"/>
<feature type="compositionally biased region" description="Low complexity" evidence="1">
    <location>
        <begin position="27"/>
        <end position="64"/>
    </location>
</feature>
<reference evidence="2" key="1">
    <citation type="submission" date="2015-04" db="UniProtKB">
        <authorList>
            <consortium name="EnsemblPlants"/>
        </authorList>
    </citation>
    <scope>IDENTIFICATION</scope>
</reference>
<dbReference type="Proteomes" id="UP000026962">
    <property type="component" value="Chromosome 11"/>
</dbReference>
<feature type="region of interest" description="Disordered" evidence="1">
    <location>
        <begin position="1"/>
        <end position="84"/>
    </location>
</feature>
<dbReference type="AlphaFoldDB" id="A0A0E0MHL6"/>
<reference evidence="2" key="2">
    <citation type="submission" date="2018-05" db="EMBL/GenBank/DDBJ databases">
        <title>OpunRS2 (Oryza punctata Reference Sequence Version 2).</title>
        <authorList>
            <person name="Zhang J."/>
            <person name="Kudrna D."/>
            <person name="Lee S."/>
            <person name="Talag J."/>
            <person name="Welchert J."/>
            <person name="Wing R.A."/>
        </authorList>
    </citation>
    <scope>NUCLEOTIDE SEQUENCE [LARGE SCALE GENOMIC DNA]</scope>
</reference>
<evidence type="ECO:0000313" key="2">
    <source>
        <dbReference type="EnsemblPlants" id="OPUNC11G17600.1"/>
    </source>
</evidence>
<keyword evidence="3" id="KW-1185">Reference proteome</keyword>
<dbReference type="EnsemblPlants" id="OPUNC11G17600.1">
    <property type="protein sequence ID" value="OPUNC11G17600.1"/>
    <property type="gene ID" value="OPUNC11G17600"/>
</dbReference>